<reference evidence="2" key="1">
    <citation type="submission" date="2019-11" db="UniProtKB">
        <authorList>
            <consortium name="WormBaseParasite"/>
        </authorList>
    </citation>
    <scope>IDENTIFICATION</scope>
</reference>
<evidence type="ECO:0000313" key="2">
    <source>
        <dbReference type="WBParaSite" id="MCU_011348-RA"/>
    </source>
</evidence>
<dbReference type="AlphaFoldDB" id="A0A5K3FZ01"/>
<dbReference type="WBParaSite" id="MCU_011348-RA">
    <property type="protein sequence ID" value="MCU_011348-RA"/>
    <property type="gene ID" value="MCU_011348"/>
</dbReference>
<name>A0A5K3FZ01_MESCO</name>
<accession>A0A5K3FZ01</accession>
<sequence length="65" mass="7397">MKESGTSEHALLTSHKTQPQVRCRPLESNTLDTLRIIICSSFVSFHGWLPIFLACHWNAEGQRIC</sequence>
<proteinExistence type="predicted"/>
<organism evidence="2">
    <name type="scientific">Mesocestoides corti</name>
    <name type="common">Flatworm</name>
    <dbReference type="NCBI Taxonomy" id="53468"/>
    <lineage>
        <taxon>Eukaryota</taxon>
        <taxon>Metazoa</taxon>
        <taxon>Spiralia</taxon>
        <taxon>Lophotrochozoa</taxon>
        <taxon>Platyhelminthes</taxon>
        <taxon>Cestoda</taxon>
        <taxon>Eucestoda</taxon>
        <taxon>Cyclophyllidea</taxon>
        <taxon>Mesocestoididae</taxon>
        <taxon>Mesocestoides</taxon>
    </lineage>
</organism>
<protein>
    <submittedName>
        <fullName evidence="2">Uncharacterized protein</fullName>
    </submittedName>
</protein>
<feature type="region of interest" description="Disordered" evidence="1">
    <location>
        <begin position="1"/>
        <end position="20"/>
    </location>
</feature>
<evidence type="ECO:0000256" key="1">
    <source>
        <dbReference type="SAM" id="MobiDB-lite"/>
    </source>
</evidence>